<proteinExistence type="predicted"/>
<evidence type="ECO:0000313" key="4">
    <source>
        <dbReference type="Proteomes" id="UP000741360"/>
    </source>
</evidence>
<evidence type="ECO:0000313" key="3">
    <source>
        <dbReference type="EMBL" id="MBI3015662.1"/>
    </source>
</evidence>
<dbReference type="PANTHER" id="PTHR43244:SF1">
    <property type="entry name" value="5,10-METHYLENETETRAHYDROMETHANOPTERIN REDUCTASE"/>
    <property type="match status" value="1"/>
</dbReference>
<reference evidence="3" key="1">
    <citation type="submission" date="2020-07" db="EMBL/GenBank/DDBJ databases">
        <title>Huge and variable diversity of episymbiotic CPR bacteria and DPANN archaea in groundwater ecosystems.</title>
        <authorList>
            <person name="He C.Y."/>
            <person name="Keren R."/>
            <person name="Whittaker M."/>
            <person name="Farag I.F."/>
            <person name="Doudna J."/>
            <person name="Cate J.H.D."/>
            <person name="Banfield J.F."/>
        </authorList>
    </citation>
    <scope>NUCLEOTIDE SEQUENCE</scope>
    <source>
        <strain evidence="3">NC_groundwater_717_Ag_S-0.2um_59_8</strain>
    </source>
</reference>
<evidence type="ECO:0000259" key="2">
    <source>
        <dbReference type="Pfam" id="PF00296"/>
    </source>
</evidence>
<organism evidence="3 4">
    <name type="scientific">Tectimicrobiota bacterium</name>
    <dbReference type="NCBI Taxonomy" id="2528274"/>
    <lineage>
        <taxon>Bacteria</taxon>
        <taxon>Pseudomonadati</taxon>
        <taxon>Nitrospinota/Tectimicrobiota group</taxon>
        <taxon>Candidatus Tectimicrobiota</taxon>
    </lineage>
</organism>
<dbReference type="GO" id="GO:0016705">
    <property type="term" value="F:oxidoreductase activity, acting on paired donors, with incorporation or reduction of molecular oxygen"/>
    <property type="evidence" value="ECO:0007669"/>
    <property type="project" value="InterPro"/>
</dbReference>
<dbReference type="PANTHER" id="PTHR43244">
    <property type="match status" value="1"/>
</dbReference>
<dbReference type="AlphaFoldDB" id="A0A932GRP8"/>
<keyword evidence="1" id="KW-0560">Oxidoreductase</keyword>
<sequence length="329" mass="38498">MNMKIGIELAPSRGYGREVDFFHQHLEVAERAEAIGLDLIAVPDSIGRYFPRLETTVFLGALIARTKRIKFSTDVFQVPLRHPIDIARRVLTLDIMSEGRFIFGVGLGGVQREFQTLQIDWKSRGRRFEESIAVIKRLWTEESVTHNGEFYQFKDMVFYPKPYTKPYPPIWYGGWGDRALQRVARMMDGWSADYETLVAPTWSYKGALEDYKPWSPEERLQTLWGYCRELGRDPKSVRYSFVLHININEDRNKAIEEMKYHWERMGKEIEGVRLTEYKLAANFYGPPGPLIEKMKELWALGPERIVFYIHSVDPATQLKRIEKEILPKI</sequence>
<dbReference type="InterPro" id="IPR050564">
    <property type="entry name" value="F420-G6PD/mer"/>
</dbReference>
<gene>
    <name evidence="3" type="ORF">HYY65_11535</name>
</gene>
<protein>
    <submittedName>
        <fullName evidence="3">LLM class flavin-dependent oxidoreductase</fullName>
    </submittedName>
</protein>
<dbReference type="InterPro" id="IPR011251">
    <property type="entry name" value="Luciferase-like_dom"/>
</dbReference>
<comment type="caution">
    <text evidence="3">The sequence shown here is derived from an EMBL/GenBank/DDBJ whole genome shotgun (WGS) entry which is preliminary data.</text>
</comment>
<name>A0A932GRP8_UNCTE</name>
<feature type="domain" description="Luciferase-like" evidence="2">
    <location>
        <begin position="20"/>
        <end position="292"/>
    </location>
</feature>
<evidence type="ECO:0000256" key="1">
    <source>
        <dbReference type="ARBA" id="ARBA00023002"/>
    </source>
</evidence>
<dbReference type="Gene3D" id="3.20.20.30">
    <property type="entry name" value="Luciferase-like domain"/>
    <property type="match status" value="1"/>
</dbReference>
<dbReference type="EMBL" id="JACPSX010000219">
    <property type="protein sequence ID" value="MBI3015662.1"/>
    <property type="molecule type" value="Genomic_DNA"/>
</dbReference>
<dbReference type="InterPro" id="IPR036661">
    <property type="entry name" value="Luciferase-like_sf"/>
</dbReference>
<accession>A0A932GRP8</accession>
<dbReference type="SUPFAM" id="SSF51679">
    <property type="entry name" value="Bacterial luciferase-like"/>
    <property type="match status" value="1"/>
</dbReference>
<dbReference type="Pfam" id="PF00296">
    <property type="entry name" value="Bac_luciferase"/>
    <property type="match status" value="1"/>
</dbReference>
<dbReference type="Proteomes" id="UP000741360">
    <property type="component" value="Unassembled WGS sequence"/>
</dbReference>